<dbReference type="InterPro" id="IPR036055">
    <property type="entry name" value="LDL_receptor-like_sf"/>
</dbReference>
<dbReference type="EMBL" id="CAJNOR010017716">
    <property type="protein sequence ID" value="CAF1687685.1"/>
    <property type="molecule type" value="Genomic_DNA"/>
</dbReference>
<reference evidence="2" key="1">
    <citation type="submission" date="2021-02" db="EMBL/GenBank/DDBJ databases">
        <authorList>
            <person name="Nowell W R."/>
        </authorList>
    </citation>
    <scope>NUCLEOTIDE SEQUENCE</scope>
</reference>
<name>A0A816HLX1_ADIRI</name>
<proteinExistence type="predicted"/>
<protein>
    <recommendedName>
        <fullName evidence="4">EGF-like domain-containing protein</fullName>
    </recommendedName>
</protein>
<evidence type="ECO:0000313" key="3">
    <source>
        <dbReference type="Proteomes" id="UP000663828"/>
    </source>
</evidence>
<evidence type="ECO:0000256" key="1">
    <source>
        <dbReference type="ARBA" id="ARBA00023157"/>
    </source>
</evidence>
<dbReference type="Gene3D" id="4.10.400.10">
    <property type="entry name" value="Low-density Lipoprotein Receptor"/>
    <property type="match status" value="1"/>
</dbReference>
<dbReference type="AlphaFoldDB" id="A0A816HLX1"/>
<gene>
    <name evidence="2" type="ORF">XAT740_LOCUS62512</name>
</gene>
<accession>A0A816HLX1</accession>
<evidence type="ECO:0008006" key="4">
    <source>
        <dbReference type="Google" id="ProtNLM"/>
    </source>
</evidence>
<keyword evidence="1" id="KW-1015">Disulfide bond</keyword>
<feature type="non-terminal residue" evidence="2">
    <location>
        <position position="1"/>
    </location>
</feature>
<dbReference type="Proteomes" id="UP000663828">
    <property type="component" value="Unassembled WGS sequence"/>
</dbReference>
<keyword evidence="3" id="KW-1185">Reference proteome</keyword>
<sequence>DGIQQCSNGEDESNYYCRHQDNLLIPRICQPGTFDCSLYRKPNGNHVGFPLCLNSSVRCNHRKECSRYGGSDEEKCHSEVDLGFRYSRYFHNENSIPPPLIHKEDRYVSSAENLVWFCNRGVVIQSYFPQTSPRYVCLCPSSSYGDRCQYQSHRVTVIYTLEMTLDPLKNNFTNIRIITFLQYQYKTIDHMKLSFKWTELPLKRKQRFYLQYPWSLHETIHQASSNDYTIMFHIYTIRPNLVKLFSVHRYSIKYPYLPAYRL</sequence>
<evidence type="ECO:0000313" key="2">
    <source>
        <dbReference type="EMBL" id="CAF1687685.1"/>
    </source>
</evidence>
<feature type="non-terminal residue" evidence="2">
    <location>
        <position position="262"/>
    </location>
</feature>
<comment type="caution">
    <text evidence="2">The sequence shown here is derived from an EMBL/GenBank/DDBJ whole genome shotgun (WGS) entry which is preliminary data.</text>
</comment>
<organism evidence="2 3">
    <name type="scientific">Adineta ricciae</name>
    <name type="common">Rotifer</name>
    <dbReference type="NCBI Taxonomy" id="249248"/>
    <lineage>
        <taxon>Eukaryota</taxon>
        <taxon>Metazoa</taxon>
        <taxon>Spiralia</taxon>
        <taxon>Gnathifera</taxon>
        <taxon>Rotifera</taxon>
        <taxon>Eurotatoria</taxon>
        <taxon>Bdelloidea</taxon>
        <taxon>Adinetida</taxon>
        <taxon>Adinetidae</taxon>
        <taxon>Adineta</taxon>
    </lineage>
</organism>